<dbReference type="PROSITE" id="PS52004">
    <property type="entry name" value="KS3_2"/>
    <property type="match status" value="1"/>
</dbReference>
<dbReference type="RefSeq" id="WP_241551254.1">
    <property type="nucleotide sequence ID" value="NZ_JANCNS010000002.1"/>
</dbReference>
<evidence type="ECO:0000313" key="6">
    <source>
        <dbReference type="Proteomes" id="UP001155280"/>
    </source>
</evidence>
<name>A0A9X2R8T5_9FLAO</name>
<dbReference type="InterPro" id="IPR016039">
    <property type="entry name" value="Thiolase-like"/>
</dbReference>
<proteinExistence type="inferred from homology"/>
<dbReference type="EMBL" id="JANCNS010000002">
    <property type="protein sequence ID" value="MCP9200468.1"/>
    <property type="molecule type" value="Genomic_DNA"/>
</dbReference>
<keyword evidence="6" id="KW-1185">Reference proteome</keyword>
<dbReference type="CDD" id="cd00834">
    <property type="entry name" value="KAS_I_II"/>
    <property type="match status" value="1"/>
</dbReference>
<dbReference type="Pfam" id="PF02801">
    <property type="entry name" value="Ketoacyl-synt_C"/>
    <property type="match status" value="1"/>
</dbReference>
<dbReference type="Gene3D" id="3.40.47.10">
    <property type="match status" value="1"/>
</dbReference>
<comment type="similarity">
    <text evidence="1 3">Belongs to the thiolase-like superfamily. Beta-ketoacyl-ACP synthases family.</text>
</comment>
<evidence type="ECO:0000259" key="4">
    <source>
        <dbReference type="PROSITE" id="PS52004"/>
    </source>
</evidence>
<dbReference type="PANTHER" id="PTHR11712:SF336">
    <property type="entry name" value="3-OXOACYL-[ACYL-CARRIER-PROTEIN] SYNTHASE, MITOCHONDRIAL"/>
    <property type="match status" value="1"/>
</dbReference>
<reference evidence="5" key="1">
    <citation type="submission" date="2022-07" db="EMBL/GenBank/DDBJ databases">
        <title>Gramela sediminis sp. nov., isolated from deep-sea sediment of the Indian Ocean.</title>
        <authorList>
            <person name="Shi H."/>
        </authorList>
    </citation>
    <scope>NUCLEOTIDE SEQUENCE</scope>
    <source>
        <strain evidence="5">GC03-9</strain>
    </source>
</reference>
<dbReference type="SUPFAM" id="SSF53901">
    <property type="entry name" value="Thiolase-like"/>
    <property type="match status" value="1"/>
</dbReference>
<evidence type="ECO:0000256" key="3">
    <source>
        <dbReference type="RuleBase" id="RU003694"/>
    </source>
</evidence>
<dbReference type="SMART" id="SM00825">
    <property type="entry name" value="PKS_KS"/>
    <property type="match status" value="1"/>
</dbReference>
<dbReference type="AlphaFoldDB" id="A0A9X2R8T5"/>
<dbReference type="GO" id="GO:0006633">
    <property type="term" value="P:fatty acid biosynthetic process"/>
    <property type="evidence" value="ECO:0007669"/>
    <property type="project" value="TreeGrafter"/>
</dbReference>
<evidence type="ECO:0000256" key="1">
    <source>
        <dbReference type="ARBA" id="ARBA00008467"/>
    </source>
</evidence>
<dbReference type="Pfam" id="PF00109">
    <property type="entry name" value="ketoacyl-synt"/>
    <property type="match status" value="1"/>
</dbReference>
<dbReference type="InterPro" id="IPR014031">
    <property type="entry name" value="Ketoacyl_synth_C"/>
</dbReference>
<sequence>MCAVAVTGMGIVSSLGKNLFENYQSLNTGKTGISTPEILQTNYKDLPVGEIKINNTRLSNDLGLNPGHSYTRAALLGCMAVRELLHNSGLSEFDPGTGFISGTTVGGMDMTESFFDQFSENSENLRYIQAQHPGFTTEKIAAYFGLNAMVTTISTACSSSANAIMLGARLIESGRLKRVIVGGTDCLTRFTLNGFNSLKILSGETCKPFDENRNGLNLGEAAAYLLLEADEMKGNRPAIARISGYGNANDAFHQTASSQNGEGAYLAMKKAIEKAGVDPVNINYINAHGTGTGNNDLSESVAIKRVFGDHIPEFSSTKALTGHTLGAAGAVEAVISIMAIQNQEVFPNLNFSQPIRDTGLMPETKLHSKQLNYVLSNSFGFGGNCTSLIFRNE</sequence>
<dbReference type="InterPro" id="IPR014030">
    <property type="entry name" value="Ketoacyl_synth_N"/>
</dbReference>
<evidence type="ECO:0000256" key="2">
    <source>
        <dbReference type="ARBA" id="ARBA00022679"/>
    </source>
</evidence>
<dbReference type="GO" id="GO:0004315">
    <property type="term" value="F:3-oxoacyl-[acyl-carrier-protein] synthase activity"/>
    <property type="evidence" value="ECO:0007669"/>
    <property type="project" value="TreeGrafter"/>
</dbReference>
<gene>
    <name evidence="5" type="ORF">MKO06_11135</name>
</gene>
<evidence type="ECO:0000313" key="5">
    <source>
        <dbReference type="EMBL" id="MCP9200468.1"/>
    </source>
</evidence>
<comment type="caution">
    <text evidence="5">The sequence shown here is derived from an EMBL/GenBank/DDBJ whole genome shotgun (WGS) entry which is preliminary data.</text>
</comment>
<dbReference type="InterPro" id="IPR000794">
    <property type="entry name" value="Beta-ketoacyl_synthase"/>
</dbReference>
<protein>
    <submittedName>
        <fullName evidence="5">Beta-ketoacyl-[acyl-carrier-protein] synthase family protein</fullName>
    </submittedName>
</protein>
<dbReference type="Proteomes" id="UP001155280">
    <property type="component" value="Unassembled WGS sequence"/>
</dbReference>
<feature type="domain" description="Ketosynthase family 3 (KS3)" evidence="4">
    <location>
        <begin position="1"/>
        <end position="392"/>
    </location>
</feature>
<dbReference type="GO" id="GO:0005829">
    <property type="term" value="C:cytosol"/>
    <property type="evidence" value="ECO:0007669"/>
    <property type="project" value="TreeGrafter"/>
</dbReference>
<organism evidence="5 6">
    <name type="scientific">Christiangramia oceanisediminis</name>
    <dbReference type="NCBI Taxonomy" id="2920386"/>
    <lineage>
        <taxon>Bacteria</taxon>
        <taxon>Pseudomonadati</taxon>
        <taxon>Bacteroidota</taxon>
        <taxon>Flavobacteriia</taxon>
        <taxon>Flavobacteriales</taxon>
        <taxon>Flavobacteriaceae</taxon>
        <taxon>Christiangramia</taxon>
    </lineage>
</organism>
<dbReference type="InterPro" id="IPR020841">
    <property type="entry name" value="PKS_Beta-ketoAc_synthase_dom"/>
</dbReference>
<dbReference type="PANTHER" id="PTHR11712">
    <property type="entry name" value="POLYKETIDE SYNTHASE-RELATED"/>
    <property type="match status" value="1"/>
</dbReference>
<keyword evidence="2 3" id="KW-0808">Transferase</keyword>
<accession>A0A9X2R8T5</accession>